<name>A0ABN8RZ21_9CNID</name>
<dbReference type="Pfam" id="PF20706">
    <property type="entry name" value="GT4-conflict"/>
    <property type="match status" value="1"/>
</dbReference>
<feature type="non-terminal residue" evidence="1">
    <location>
        <position position="136"/>
    </location>
</feature>
<proteinExistence type="predicted"/>
<comment type="caution">
    <text evidence="1">The sequence shown here is derived from an EMBL/GenBank/DDBJ whole genome shotgun (WGS) entry which is preliminary data.</text>
</comment>
<reference evidence="1 2" key="1">
    <citation type="submission" date="2022-05" db="EMBL/GenBank/DDBJ databases">
        <authorList>
            <consortium name="Genoscope - CEA"/>
            <person name="William W."/>
        </authorList>
    </citation>
    <scope>NUCLEOTIDE SEQUENCE [LARGE SCALE GENOMIC DNA]</scope>
</reference>
<dbReference type="EMBL" id="CALNXI010002202">
    <property type="protein sequence ID" value="CAH3184573.1"/>
    <property type="molecule type" value="Genomic_DNA"/>
</dbReference>
<organism evidence="1 2">
    <name type="scientific">Porites evermanni</name>
    <dbReference type="NCBI Taxonomy" id="104178"/>
    <lineage>
        <taxon>Eukaryota</taxon>
        <taxon>Metazoa</taxon>
        <taxon>Cnidaria</taxon>
        <taxon>Anthozoa</taxon>
        <taxon>Hexacorallia</taxon>
        <taxon>Scleractinia</taxon>
        <taxon>Fungiina</taxon>
        <taxon>Poritidae</taxon>
        <taxon>Porites</taxon>
    </lineage>
</organism>
<keyword evidence="2" id="KW-1185">Reference proteome</keyword>
<accession>A0ABN8RZ21</accession>
<gene>
    <name evidence="1" type="ORF">PEVE_00015602</name>
</gene>
<evidence type="ECO:0000313" key="1">
    <source>
        <dbReference type="EMBL" id="CAH3184573.1"/>
    </source>
</evidence>
<protein>
    <submittedName>
        <fullName evidence="1">Uncharacterized protein</fullName>
    </submittedName>
</protein>
<sequence>MTWLQVVHTAPEDLSKFKDDNDPLSKGEKKHDVEVELCELADLVIPVGPRLTEFFSSYLRGCKNDNDLFLFTPGLFEREFGDLEQASRHNAEFRVLIFGRGSEKDFEVKGYDIAAKVFTDPRLRRKRYQLIFVGAP</sequence>
<dbReference type="Proteomes" id="UP001159427">
    <property type="component" value="Unassembled WGS sequence"/>
</dbReference>
<evidence type="ECO:0000313" key="2">
    <source>
        <dbReference type="Proteomes" id="UP001159427"/>
    </source>
</evidence>